<dbReference type="Proteomes" id="UP000002156">
    <property type="component" value="Chromosome"/>
</dbReference>
<gene>
    <name evidence="1" type="ordered locus">Teth39_2117</name>
</gene>
<evidence type="ECO:0000313" key="1">
    <source>
        <dbReference type="EMBL" id="ABY95740.1"/>
    </source>
</evidence>
<dbReference type="EMBL" id="CP000924">
    <property type="protein sequence ID" value="ABY95740.1"/>
    <property type="molecule type" value="Genomic_DNA"/>
</dbReference>
<keyword evidence="2" id="KW-1185">Reference proteome</keyword>
<sequence length="36" mass="4089">MLLGTKNPEHVRKNLDLLELEIDDKIVDKAIEIANS</sequence>
<accession>B0K7H4</accession>
<name>B0K7H4_THEP3</name>
<dbReference type="STRING" id="340099.Teth39_2117"/>
<protein>
    <submittedName>
        <fullName evidence="1">Uncharacterized protein</fullName>
    </submittedName>
</protein>
<organism evidence="1 2">
    <name type="scientific">Thermoanaerobacter pseudethanolicus (strain ATCC 33223 / 39E)</name>
    <name type="common">Clostridium thermohydrosulfuricum</name>
    <dbReference type="NCBI Taxonomy" id="340099"/>
    <lineage>
        <taxon>Bacteria</taxon>
        <taxon>Bacillati</taxon>
        <taxon>Bacillota</taxon>
        <taxon>Clostridia</taxon>
        <taxon>Thermoanaerobacterales</taxon>
        <taxon>Thermoanaerobacteraceae</taxon>
        <taxon>Thermoanaerobacter</taxon>
    </lineage>
</organism>
<proteinExistence type="predicted"/>
<dbReference type="HOGENOM" id="CLU_3359028_0_0_9"/>
<evidence type="ECO:0000313" key="2">
    <source>
        <dbReference type="Proteomes" id="UP000002156"/>
    </source>
</evidence>
<dbReference type="KEGG" id="tpd:Teth39_2117"/>
<dbReference type="AlphaFoldDB" id="B0K7H4"/>
<reference evidence="2" key="1">
    <citation type="submission" date="2008-01" db="EMBL/GenBank/DDBJ databases">
        <title>Complete sequence of Thermoanaerobacter pseudethanolicus 39E.</title>
        <authorList>
            <person name="Copeland A."/>
            <person name="Lucas S."/>
            <person name="Lapidus A."/>
            <person name="Barry K."/>
            <person name="Glavina del Rio T."/>
            <person name="Dalin E."/>
            <person name="Tice H."/>
            <person name="Pitluck S."/>
            <person name="Bruce D."/>
            <person name="Goodwin L."/>
            <person name="Saunders E."/>
            <person name="Brettin T."/>
            <person name="Detter J.C."/>
            <person name="Han C."/>
            <person name="Schmutz J."/>
            <person name="Larimer F."/>
            <person name="Land M."/>
            <person name="Hauser L."/>
            <person name="Kyrpides N."/>
            <person name="Lykidis A."/>
            <person name="Hemme C."/>
            <person name="Fields M.W."/>
            <person name="He Z."/>
            <person name="Zhou J."/>
            <person name="Richardson P."/>
        </authorList>
    </citation>
    <scope>NUCLEOTIDE SEQUENCE [LARGE SCALE GENOMIC DNA]</scope>
    <source>
        <strain evidence="2">ATCC 33223 / DSM 2355 / 39E</strain>
    </source>
</reference>